<feature type="transmembrane region" description="Helical" evidence="5">
    <location>
        <begin position="157"/>
        <end position="178"/>
    </location>
</feature>
<dbReference type="PANTHER" id="PTHR24223">
    <property type="entry name" value="ATP-BINDING CASSETTE SUB-FAMILY C"/>
    <property type="match status" value="1"/>
</dbReference>
<feature type="transmembrane region" description="Helical" evidence="5">
    <location>
        <begin position="184"/>
        <end position="202"/>
    </location>
</feature>
<feature type="region of interest" description="Disordered" evidence="4">
    <location>
        <begin position="101"/>
        <end position="140"/>
    </location>
</feature>
<keyword evidence="1" id="KW-0677">Repeat</keyword>
<reference evidence="6" key="1">
    <citation type="submission" date="2022-07" db="EMBL/GenBank/DDBJ databases">
        <title>Phylogenomic reconstructions and comparative analyses of Kickxellomycotina fungi.</title>
        <authorList>
            <person name="Reynolds N.K."/>
            <person name="Stajich J.E."/>
            <person name="Barry K."/>
            <person name="Grigoriev I.V."/>
            <person name="Crous P."/>
            <person name="Smith M.E."/>
        </authorList>
    </citation>
    <scope>NUCLEOTIDE SEQUENCE</scope>
    <source>
        <strain evidence="6">NRRL 1565</strain>
    </source>
</reference>
<sequence>MSEQLLSGCKKIPWRQPWTGDNFDICFRQLFIEQAVPAVVVLISTVILAVALVNCYCSGDLLRSARTHPSFLQRLPLLSSTHRHHTGYGATAATLVAESARRRRMDQDDQSSNKSYDERNPDTDVSRSASESTNGSTNIGDSGIQTQPCLPLSIRDMVLVVLTCAQLLIAYALASGWVRGNMSSYEVGLWAWAGMLCLYLLYRGSKLMPSPSPHLRFVFAVGLLIDLIRARTALLAYAHGEAAGVPVAELAMAVVATILVLASFTQQRRRHGLPPNLPAGASHARPPCPEQTASVAQVLFFSWMDPMIWLGYKRPLEPNDLYDLMPNDHAERVCAKWRSACSRYSRDHGGDRRTLIRKLFWFFRYRLVLQCIWSLLYTSFIFASPLLLRRILAYMENPSLYTREQAFWFVAG</sequence>
<dbReference type="OrthoDB" id="6500128at2759"/>
<feature type="transmembrane region" description="Helical" evidence="5">
    <location>
        <begin position="367"/>
        <end position="388"/>
    </location>
</feature>
<keyword evidence="5" id="KW-0472">Membrane</keyword>
<evidence type="ECO:0000313" key="6">
    <source>
        <dbReference type="EMBL" id="KAJ2808490.1"/>
    </source>
</evidence>
<proteinExistence type="predicted"/>
<dbReference type="GO" id="GO:0042626">
    <property type="term" value="F:ATPase-coupled transmembrane transporter activity"/>
    <property type="evidence" value="ECO:0007669"/>
    <property type="project" value="TreeGrafter"/>
</dbReference>
<dbReference type="PANTHER" id="PTHR24223:SF353">
    <property type="entry name" value="ABC TRANSPORTER ATP-BINDING PROTEIN_PERMEASE VMR1-RELATED"/>
    <property type="match status" value="1"/>
</dbReference>
<feature type="transmembrane region" description="Helical" evidence="5">
    <location>
        <begin position="243"/>
        <end position="264"/>
    </location>
</feature>
<keyword evidence="7" id="KW-1185">Reference proteome</keyword>
<feature type="non-terminal residue" evidence="6">
    <location>
        <position position="412"/>
    </location>
</feature>
<keyword evidence="5" id="KW-0812">Transmembrane</keyword>
<dbReference type="EMBL" id="JANBUO010000046">
    <property type="protein sequence ID" value="KAJ2808490.1"/>
    <property type="molecule type" value="Genomic_DNA"/>
</dbReference>
<dbReference type="Proteomes" id="UP001140094">
    <property type="component" value="Unassembled WGS sequence"/>
</dbReference>
<organism evidence="6 7">
    <name type="scientific">Coemansia guatemalensis</name>
    <dbReference type="NCBI Taxonomy" id="2761395"/>
    <lineage>
        <taxon>Eukaryota</taxon>
        <taxon>Fungi</taxon>
        <taxon>Fungi incertae sedis</taxon>
        <taxon>Zoopagomycota</taxon>
        <taxon>Kickxellomycotina</taxon>
        <taxon>Kickxellomycetes</taxon>
        <taxon>Kickxellales</taxon>
        <taxon>Kickxellaceae</taxon>
        <taxon>Coemansia</taxon>
    </lineage>
</organism>
<feature type="transmembrane region" description="Helical" evidence="5">
    <location>
        <begin position="214"/>
        <end position="237"/>
    </location>
</feature>
<dbReference type="GO" id="GO:0005524">
    <property type="term" value="F:ATP binding"/>
    <property type="evidence" value="ECO:0007669"/>
    <property type="project" value="UniProtKB-KW"/>
</dbReference>
<keyword evidence="3 6" id="KW-0067">ATP-binding</keyword>
<feature type="transmembrane region" description="Helical" evidence="5">
    <location>
        <begin position="35"/>
        <end position="57"/>
    </location>
</feature>
<evidence type="ECO:0000256" key="1">
    <source>
        <dbReference type="ARBA" id="ARBA00022737"/>
    </source>
</evidence>
<evidence type="ECO:0000256" key="3">
    <source>
        <dbReference type="ARBA" id="ARBA00022840"/>
    </source>
</evidence>
<evidence type="ECO:0000256" key="5">
    <source>
        <dbReference type="SAM" id="Phobius"/>
    </source>
</evidence>
<evidence type="ECO:0000256" key="2">
    <source>
        <dbReference type="ARBA" id="ARBA00022741"/>
    </source>
</evidence>
<name>A0A9W8HY41_9FUNG</name>
<protein>
    <submittedName>
        <fullName evidence="6">Transporter of the ATP-binding cassette (ABC)</fullName>
    </submittedName>
</protein>
<comment type="caution">
    <text evidence="6">The sequence shown here is derived from an EMBL/GenBank/DDBJ whole genome shotgun (WGS) entry which is preliminary data.</text>
</comment>
<accession>A0A9W8HY41</accession>
<feature type="compositionally biased region" description="Polar residues" evidence="4">
    <location>
        <begin position="126"/>
        <end position="140"/>
    </location>
</feature>
<dbReference type="AlphaFoldDB" id="A0A9W8HY41"/>
<gene>
    <name evidence="6" type="primary">YBT1_2</name>
    <name evidence="6" type="ORF">H4R20_000854</name>
</gene>
<evidence type="ECO:0000313" key="7">
    <source>
        <dbReference type="Proteomes" id="UP001140094"/>
    </source>
</evidence>
<dbReference type="GO" id="GO:0016020">
    <property type="term" value="C:membrane"/>
    <property type="evidence" value="ECO:0007669"/>
    <property type="project" value="TreeGrafter"/>
</dbReference>
<dbReference type="InterPro" id="IPR050173">
    <property type="entry name" value="ABC_transporter_C-like"/>
</dbReference>
<feature type="compositionally biased region" description="Basic and acidic residues" evidence="4">
    <location>
        <begin position="115"/>
        <end position="125"/>
    </location>
</feature>
<keyword evidence="5" id="KW-1133">Transmembrane helix</keyword>
<evidence type="ECO:0000256" key="4">
    <source>
        <dbReference type="SAM" id="MobiDB-lite"/>
    </source>
</evidence>
<keyword evidence="2" id="KW-0547">Nucleotide-binding</keyword>